<gene>
    <name evidence="2" type="ORF">B9Z19DRAFT_1008509</name>
</gene>
<evidence type="ECO:0000256" key="1">
    <source>
        <dbReference type="SAM" id="SignalP"/>
    </source>
</evidence>
<reference evidence="2 3" key="1">
    <citation type="submission" date="2017-04" db="EMBL/GenBank/DDBJ databases">
        <title>Draft genome sequence of Tuber borchii Vittad., a whitish edible truffle.</title>
        <authorList>
            <consortium name="DOE Joint Genome Institute"/>
            <person name="Murat C."/>
            <person name="Kuo A."/>
            <person name="Barry K.W."/>
            <person name="Clum A."/>
            <person name="Dockter R.B."/>
            <person name="Fauchery L."/>
            <person name="Iotti M."/>
            <person name="Kohler A."/>
            <person name="Labutti K."/>
            <person name="Lindquist E.A."/>
            <person name="Lipzen A."/>
            <person name="Ohm R.A."/>
            <person name="Wang M."/>
            <person name="Grigoriev I.V."/>
            <person name="Zambonelli A."/>
            <person name="Martin F.M."/>
        </authorList>
    </citation>
    <scope>NUCLEOTIDE SEQUENCE [LARGE SCALE GENOMIC DNA]</scope>
    <source>
        <strain evidence="2 3">Tbo3840</strain>
    </source>
</reference>
<evidence type="ECO:0000313" key="3">
    <source>
        <dbReference type="Proteomes" id="UP000244722"/>
    </source>
</evidence>
<keyword evidence="3" id="KW-1185">Reference proteome</keyword>
<sequence>MKFLAITSLLLSATAQAALNGRCSVHGTPGVCISIANCASAGGQSPKGFCPDDPDNIRCCTKAACFDAWSLCEWTDQCSTGNTVPNKCPGPANFKCCLEDIPVKE</sequence>
<protein>
    <submittedName>
        <fullName evidence="2">Uncharacterized protein</fullName>
    </submittedName>
</protein>
<keyword evidence="1" id="KW-0732">Signal</keyword>
<dbReference type="AlphaFoldDB" id="A0A2T6ZBC9"/>
<evidence type="ECO:0000313" key="2">
    <source>
        <dbReference type="EMBL" id="PUU72724.1"/>
    </source>
</evidence>
<feature type="chain" id="PRO_5015452109" evidence="1">
    <location>
        <begin position="18"/>
        <end position="105"/>
    </location>
</feature>
<dbReference type="Proteomes" id="UP000244722">
    <property type="component" value="Unassembled WGS sequence"/>
</dbReference>
<accession>A0A2T6ZBC9</accession>
<organism evidence="2 3">
    <name type="scientific">Tuber borchii</name>
    <name type="common">White truffle</name>
    <dbReference type="NCBI Taxonomy" id="42251"/>
    <lineage>
        <taxon>Eukaryota</taxon>
        <taxon>Fungi</taxon>
        <taxon>Dikarya</taxon>
        <taxon>Ascomycota</taxon>
        <taxon>Pezizomycotina</taxon>
        <taxon>Pezizomycetes</taxon>
        <taxon>Pezizales</taxon>
        <taxon>Tuberaceae</taxon>
        <taxon>Tuber</taxon>
    </lineage>
</organism>
<name>A0A2T6ZBC9_TUBBO</name>
<comment type="caution">
    <text evidence="2">The sequence shown here is derived from an EMBL/GenBank/DDBJ whole genome shotgun (WGS) entry which is preliminary data.</text>
</comment>
<feature type="signal peptide" evidence="1">
    <location>
        <begin position="1"/>
        <end position="17"/>
    </location>
</feature>
<dbReference type="OrthoDB" id="2251794at2759"/>
<proteinExistence type="predicted"/>
<dbReference type="EMBL" id="NESQ01000477">
    <property type="protein sequence ID" value="PUU72724.1"/>
    <property type="molecule type" value="Genomic_DNA"/>
</dbReference>